<reference evidence="11" key="1">
    <citation type="submission" date="2025-08" db="UniProtKB">
        <authorList>
            <consortium name="RefSeq"/>
        </authorList>
    </citation>
    <scope>IDENTIFICATION</scope>
</reference>
<protein>
    <submittedName>
        <fullName evidence="11">Transcription factor MYB3R-1-like</fullName>
    </submittedName>
</protein>
<accession>A0AB40CWC9</accession>
<organism evidence="10 11">
    <name type="scientific">Dioscorea cayennensis subsp. rotundata</name>
    <name type="common">White Guinea yam</name>
    <name type="synonym">Dioscorea rotundata</name>
    <dbReference type="NCBI Taxonomy" id="55577"/>
    <lineage>
        <taxon>Eukaryota</taxon>
        <taxon>Viridiplantae</taxon>
        <taxon>Streptophyta</taxon>
        <taxon>Embryophyta</taxon>
        <taxon>Tracheophyta</taxon>
        <taxon>Spermatophyta</taxon>
        <taxon>Magnoliopsida</taxon>
        <taxon>Liliopsida</taxon>
        <taxon>Dioscoreales</taxon>
        <taxon>Dioscoreaceae</taxon>
        <taxon>Dioscorea</taxon>
    </lineage>
</organism>
<dbReference type="CDD" id="cd00167">
    <property type="entry name" value="SANT"/>
    <property type="match status" value="3"/>
</dbReference>
<evidence type="ECO:0000256" key="4">
    <source>
        <dbReference type="ARBA" id="ARBA00023125"/>
    </source>
</evidence>
<dbReference type="InterPro" id="IPR001005">
    <property type="entry name" value="SANT/Myb"/>
</dbReference>
<evidence type="ECO:0000259" key="8">
    <source>
        <dbReference type="PROSITE" id="PS50090"/>
    </source>
</evidence>
<dbReference type="InterPro" id="IPR050560">
    <property type="entry name" value="MYB_TF"/>
</dbReference>
<feature type="domain" description="HTH myb-type" evidence="9">
    <location>
        <begin position="42"/>
        <end position="93"/>
    </location>
</feature>
<name>A0AB40CWC9_DIOCR</name>
<dbReference type="PANTHER" id="PTHR45614:SF123">
    <property type="entry name" value="MYB DNA-BINDING DOMAIN SUPERFAMILY PROTEIN-RELATED"/>
    <property type="match status" value="1"/>
</dbReference>
<dbReference type="PANTHER" id="PTHR45614">
    <property type="entry name" value="MYB PROTEIN-RELATED"/>
    <property type="match status" value="1"/>
</dbReference>
<comment type="subcellular location">
    <subcellularLocation>
        <location evidence="1">Nucleus</location>
    </subcellularLocation>
</comment>
<evidence type="ECO:0000256" key="2">
    <source>
        <dbReference type="ARBA" id="ARBA00022737"/>
    </source>
</evidence>
<dbReference type="SUPFAM" id="SSF46689">
    <property type="entry name" value="Homeodomain-like"/>
    <property type="match status" value="2"/>
</dbReference>
<keyword evidence="3" id="KW-0805">Transcription regulation</keyword>
<evidence type="ECO:0000256" key="6">
    <source>
        <dbReference type="ARBA" id="ARBA00023242"/>
    </source>
</evidence>
<evidence type="ECO:0000256" key="3">
    <source>
        <dbReference type="ARBA" id="ARBA00023015"/>
    </source>
</evidence>
<feature type="compositionally biased region" description="Polar residues" evidence="7">
    <location>
        <begin position="39"/>
        <end position="49"/>
    </location>
</feature>
<feature type="domain" description="HTH myb-type" evidence="9">
    <location>
        <begin position="150"/>
        <end position="200"/>
    </location>
</feature>
<evidence type="ECO:0000259" key="9">
    <source>
        <dbReference type="PROSITE" id="PS51294"/>
    </source>
</evidence>
<keyword evidence="5" id="KW-0804">Transcription</keyword>
<dbReference type="FunFam" id="1.10.10.60:FF:000016">
    <property type="entry name" value="Transcriptional activator Myb isoform A"/>
    <property type="match status" value="1"/>
</dbReference>
<feature type="domain" description="HTH myb-type" evidence="9">
    <location>
        <begin position="94"/>
        <end position="149"/>
    </location>
</feature>
<dbReference type="GO" id="GO:0000981">
    <property type="term" value="F:DNA-binding transcription factor activity, RNA polymerase II-specific"/>
    <property type="evidence" value="ECO:0007669"/>
    <property type="project" value="TreeGrafter"/>
</dbReference>
<evidence type="ECO:0000256" key="7">
    <source>
        <dbReference type="SAM" id="MobiDB-lite"/>
    </source>
</evidence>
<proteinExistence type="predicted"/>
<dbReference type="Gene3D" id="1.10.10.60">
    <property type="entry name" value="Homeodomain-like"/>
    <property type="match status" value="3"/>
</dbReference>
<feature type="region of interest" description="Disordered" evidence="7">
    <location>
        <begin position="796"/>
        <end position="826"/>
    </location>
</feature>
<dbReference type="RefSeq" id="XP_039143702.1">
    <property type="nucleotide sequence ID" value="XM_039287768.1"/>
</dbReference>
<sequence>MAGDKGKSAKKGEASSSAAPPDGSGNELQRQRPLHGRTTGPTRRSTKGQWTAEEDAILCKAVQRFKGKNWKKIAECFADRTDVQCLHRWQKVLNPELVKGPWSKEEDEKIIEMVNKFGAKKWSTIAQALPGRIGKQCRERWHNHLNPAINRDAWTQEEEIALIRAHQIYGNKWAELTKFLPGRTDNAIKNHWNSSVKKKLDSYLASGLLAQFQGLPLVENLPICVSSAGINQQNSEDSVFKDGADIEESSDYTHGSVLVCSQSDCEVTNTALLCEGLRLGEDVNQRAMQDFQLSEYYASIEDFTCVIPETQSSQIIASNAIEQNSLHCIGQSKSNVNQVGPEGLHNGSLQETAQTSPDAARNLDCCAEQSVEHQGSQSTLLFDSADCSADRFLETEFQQDFTTGVPFTTSNQFLDCCTASANSQSVADCCEFGSILGSHPVTSSGMLGVSYCQSLMSVISPSYICPGDGNLAHRSDSFELREVSVSNADSGFISCSYDSFAYSTCSGLSPVGSSKSKVSVYMEQCPERRTPKSNNVLSVGSTLPTVMGNASLLNENANAITTEIPDSGALFYEPPRFPSIDLPFVSCDLISSGDLQQAYSPLGIRQLMMSSMNCSTPYNLWDSPSHDDSPDAVLKNAAKSFICTPSIMKKRQRELLSPLQEKRSDKKSGTDMNRTLFCASSSSRSDFSSTDVRHNENATCRIPVNQVEAGAGPSDNKTKSSETLTKVEENLDDGLKDTKDQIDSARSKISVRDTEVKMGQCENVIGSLAKADSDAKEKKPAGILVEHDVNDRQLLSADQGGNPTKAQMDVVDVSSKRQNSKIKESMENTRSNCDFLSNSSSVVLSSVGEHRQDGCPIAAKTIHSVPSSEPRGVLVEKAAPSIELDLDNLNIFVDTPAIKRSLESPSAWKSPWFMNPLLGGQRIDTDITFEDLSYFMSPGDRSYDAYGLMRQLSEHTAAVVAEAHEILASGKSKEDVSLCKLEEGNSSKENSQTKEMVSHTLKPPNIKPEGRVLDFSGCTTTPGRGESSKTNSAGTALSISSPSSYLLKRCR</sequence>
<keyword evidence="10" id="KW-1185">Reference proteome</keyword>
<dbReference type="SMART" id="SM00717">
    <property type="entry name" value="SANT"/>
    <property type="match status" value="3"/>
</dbReference>
<evidence type="ECO:0000313" key="11">
    <source>
        <dbReference type="RefSeq" id="XP_039143702.1"/>
    </source>
</evidence>
<feature type="compositionally biased region" description="Polar residues" evidence="7">
    <location>
        <begin position="1017"/>
        <end position="1044"/>
    </location>
</feature>
<evidence type="ECO:0000256" key="1">
    <source>
        <dbReference type="ARBA" id="ARBA00004123"/>
    </source>
</evidence>
<keyword evidence="4" id="KW-0238">DNA-binding</keyword>
<dbReference type="PROSITE" id="PS51294">
    <property type="entry name" value="HTH_MYB"/>
    <property type="match status" value="3"/>
</dbReference>
<dbReference type="GO" id="GO:0000978">
    <property type="term" value="F:RNA polymerase II cis-regulatory region sequence-specific DNA binding"/>
    <property type="evidence" value="ECO:0007669"/>
    <property type="project" value="TreeGrafter"/>
</dbReference>
<feature type="region of interest" description="Disordered" evidence="7">
    <location>
        <begin position="1"/>
        <end position="50"/>
    </location>
</feature>
<dbReference type="GO" id="GO:0005634">
    <property type="term" value="C:nucleus"/>
    <property type="evidence" value="ECO:0007669"/>
    <property type="project" value="UniProtKB-SubCell"/>
</dbReference>
<dbReference type="Proteomes" id="UP001515500">
    <property type="component" value="Chromosome 17"/>
</dbReference>
<evidence type="ECO:0000313" key="10">
    <source>
        <dbReference type="Proteomes" id="UP001515500"/>
    </source>
</evidence>
<keyword evidence="2" id="KW-0677">Repeat</keyword>
<feature type="domain" description="Myb-like" evidence="8">
    <location>
        <begin position="42"/>
        <end position="93"/>
    </location>
</feature>
<gene>
    <name evidence="11" type="primary">LOC120280820</name>
</gene>
<dbReference type="Pfam" id="PF00249">
    <property type="entry name" value="Myb_DNA-binding"/>
    <property type="match status" value="1"/>
</dbReference>
<dbReference type="FunFam" id="1.10.10.60:FF:000010">
    <property type="entry name" value="Transcriptional activator Myb isoform A"/>
    <property type="match status" value="1"/>
</dbReference>
<dbReference type="InterPro" id="IPR017930">
    <property type="entry name" value="Myb_dom"/>
</dbReference>
<keyword evidence="6" id="KW-0539">Nucleus</keyword>
<dbReference type="GeneID" id="120280820"/>
<feature type="region of interest" description="Disordered" evidence="7">
    <location>
        <begin position="983"/>
        <end position="1044"/>
    </location>
</feature>
<dbReference type="AlphaFoldDB" id="A0AB40CWC9"/>
<dbReference type="InterPro" id="IPR009057">
    <property type="entry name" value="Homeodomain-like_sf"/>
</dbReference>
<feature type="domain" description="Myb-like" evidence="8">
    <location>
        <begin position="94"/>
        <end position="145"/>
    </location>
</feature>
<dbReference type="FunFam" id="1.10.10.60:FF:000324">
    <property type="entry name" value="Transcription factor MYB3R-2"/>
    <property type="match status" value="1"/>
</dbReference>
<evidence type="ECO:0000256" key="5">
    <source>
        <dbReference type="ARBA" id="ARBA00023163"/>
    </source>
</evidence>
<feature type="domain" description="Myb-like" evidence="8">
    <location>
        <begin position="146"/>
        <end position="196"/>
    </location>
</feature>
<dbReference type="Pfam" id="PF13921">
    <property type="entry name" value="Myb_DNA-bind_6"/>
    <property type="match status" value="1"/>
</dbReference>
<dbReference type="PROSITE" id="PS50090">
    <property type="entry name" value="MYB_LIKE"/>
    <property type="match status" value="3"/>
</dbReference>
<feature type="compositionally biased region" description="Basic and acidic residues" evidence="7">
    <location>
        <begin position="1"/>
        <end position="13"/>
    </location>
</feature>